<evidence type="ECO:0000256" key="3">
    <source>
        <dbReference type="ARBA" id="ARBA00023175"/>
    </source>
</evidence>
<keyword evidence="2" id="KW-0342">GTP-binding</keyword>
<protein>
    <recommendedName>
        <fullName evidence="9">Dynamin-related protein 3A-like</fullName>
    </recommendedName>
</protein>
<dbReference type="Pfam" id="PF00350">
    <property type="entry name" value="Dynamin_N"/>
    <property type="match status" value="1"/>
</dbReference>
<dbReference type="AlphaFoldDB" id="A0A8J5YSB8"/>
<dbReference type="InterPro" id="IPR045063">
    <property type="entry name" value="Dynamin_N"/>
</dbReference>
<accession>A0A8J5YSB8</accession>
<sequence>MDEAVNPNNKMSTLTKTVATIGSSLIPVINKLHDILASSGTELSDISVPQVAVVGSQSSGKSSVLEALVGRDFLPRGCDVCTRRPLVLMLENRSPNSDDDRIEWGEFRHLPGRRFYDFSQIRREIQAETEREAGCNKGVSEKQIRLKISSPNVLNMILIDLPGITKVPVGDQPSDIEARIRRMIMAHINNENCIILAVSPANSDLATSDALQIAKLADPTGSRTVGVITKLDIMDRGTNACNFLLGKVVPLKLGYVGVVNRCQEDINKNRSIQEALAYEEQFFHDHPVYNSVSNHCGIPQLAKKLNQILEQHIRKDLPRLKAVLNSQQGATLLHILRRYCDDFSAMVDGKSPDMSTKELFGGARIHYLFQSMFVKLLEEVDPCEKLTDDDIVYALRNSSGLRNVLFVPEVPFEVLVRRQIAQLSDPCHQCLWIVYDELIKICQACESTGLKRFPSLRRHINDVVRKFLDAAAKPAETMIRNLIEMEMDYINSSHPSFIGGNKAVELAVQQMRSSKERADAEKVPISDKGQFSQTAAPRSVLNGVSNQGNHPQSNNGRPVLTGGSLSTRSWGISSIFGSKASSRGTAAIESPEETLHDVENMSSTIQLREPPSILRPLEMSENEATEIIITRILVKSYFDIVRKNIQDLVPKAIMHFLVNHTKRNLHNTFIQKLYREILFEELLQEQDEVVARRKHAKEVLHVLRQAVKTLNEVESDVEFQHRTTNLGTDAGPGLPNSPEITNGKRSSSCMLSSSKPRARKLLYPEEPPLSFSSNVGLRY</sequence>
<dbReference type="Pfam" id="PF01031">
    <property type="entry name" value="Dynamin_M"/>
    <property type="match status" value="1"/>
</dbReference>
<evidence type="ECO:0000313" key="7">
    <source>
        <dbReference type="EMBL" id="KAG8495296.1"/>
    </source>
</evidence>
<dbReference type="PROSITE" id="PS51718">
    <property type="entry name" value="G_DYNAMIN_2"/>
    <property type="match status" value="1"/>
</dbReference>
<evidence type="ECO:0000256" key="4">
    <source>
        <dbReference type="SAM" id="MobiDB-lite"/>
    </source>
</evidence>
<feature type="region of interest" description="Disordered" evidence="4">
    <location>
        <begin position="723"/>
        <end position="751"/>
    </location>
</feature>
<dbReference type="InterPro" id="IPR003130">
    <property type="entry name" value="GED"/>
</dbReference>
<name>A0A8J5YSB8_9ROSI</name>
<evidence type="ECO:0008006" key="9">
    <source>
        <dbReference type="Google" id="ProtNLM"/>
    </source>
</evidence>
<dbReference type="Proteomes" id="UP000701853">
    <property type="component" value="Chromosome 5"/>
</dbReference>
<gene>
    <name evidence="7" type="ORF">CXB51_012905</name>
</gene>
<organism evidence="7 8">
    <name type="scientific">Gossypium anomalum</name>
    <dbReference type="NCBI Taxonomy" id="47600"/>
    <lineage>
        <taxon>Eukaryota</taxon>
        <taxon>Viridiplantae</taxon>
        <taxon>Streptophyta</taxon>
        <taxon>Embryophyta</taxon>
        <taxon>Tracheophyta</taxon>
        <taxon>Spermatophyta</taxon>
        <taxon>Magnoliopsida</taxon>
        <taxon>eudicotyledons</taxon>
        <taxon>Gunneridae</taxon>
        <taxon>Pentapetalae</taxon>
        <taxon>rosids</taxon>
        <taxon>malvids</taxon>
        <taxon>Malvales</taxon>
        <taxon>Malvaceae</taxon>
        <taxon>Malvoideae</taxon>
        <taxon>Gossypium</taxon>
    </lineage>
</organism>
<proteinExistence type="predicted"/>
<keyword evidence="3" id="KW-0505">Motor protein</keyword>
<evidence type="ECO:0000313" key="8">
    <source>
        <dbReference type="Proteomes" id="UP000701853"/>
    </source>
</evidence>
<dbReference type="GO" id="GO:0003924">
    <property type="term" value="F:GTPase activity"/>
    <property type="evidence" value="ECO:0007669"/>
    <property type="project" value="InterPro"/>
</dbReference>
<evidence type="ECO:0000256" key="2">
    <source>
        <dbReference type="ARBA" id="ARBA00023134"/>
    </source>
</evidence>
<evidence type="ECO:0000259" key="6">
    <source>
        <dbReference type="PROSITE" id="PS51718"/>
    </source>
</evidence>
<dbReference type="InterPro" id="IPR000375">
    <property type="entry name" value="Dynamin_stalk"/>
</dbReference>
<dbReference type="GO" id="GO:0008017">
    <property type="term" value="F:microtubule binding"/>
    <property type="evidence" value="ECO:0007669"/>
    <property type="project" value="TreeGrafter"/>
</dbReference>
<dbReference type="InterPro" id="IPR030381">
    <property type="entry name" value="G_DYNAMIN_dom"/>
</dbReference>
<keyword evidence="8" id="KW-1185">Reference proteome</keyword>
<feature type="region of interest" description="Disordered" evidence="4">
    <location>
        <begin position="583"/>
        <end position="602"/>
    </location>
</feature>
<dbReference type="InterPro" id="IPR022812">
    <property type="entry name" value="Dynamin"/>
</dbReference>
<feature type="domain" description="Dynamin-type G" evidence="6">
    <location>
        <begin position="45"/>
        <end position="318"/>
    </location>
</feature>
<dbReference type="GO" id="GO:0016020">
    <property type="term" value="C:membrane"/>
    <property type="evidence" value="ECO:0007669"/>
    <property type="project" value="TreeGrafter"/>
</dbReference>
<dbReference type="PROSITE" id="PS51388">
    <property type="entry name" value="GED"/>
    <property type="match status" value="1"/>
</dbReference>
<dbReference type="GO" id="GO:0005525">
    <property type="term" value="F:GTP binding"/>
    <property type="evidence" value="ECO:0007669"/>
    <property type="project" value="InterPro"/>
</dbReference>
<dbReference type="GO" id="GO:0005737">
    <property type="term" value="C:cytoplasm"/>
    <property type="evidence" value="ECO:0007669"/>
    <property type="project" value="UniProtKB-ARBA"/>
</dbReference>
<comment type="caution">
    <text evidence="7">The sequence shown here is derived from an EMBL/GenBank/DDBJ whole genome shotgun (WGS) entry which is preliminary data.</text>
</comment>
<dbReference type="SMART" id="SM00302">
    <property type="entry name" value="GED"/>
    <property type="match status" value="1"/>
</dbReference>
<dbReference type="PRINTS" id="PR00195">
    <property type="entry name" value="DYNAMIN"/>
</dbReference>
<dbReference type="CDD" id="cd08771">
    <property type="entry name" value="DLP_1"/>
    <property type="match status" value="1"/>
</dbReference>
<dbReference type="OrthoDB" id="5061070at2759"/>
<dbReference type="Pfam" id="PF02212">
    <property type="entry name" value="GED"/>
    <property type="match status" value="1"/>
</dbReference>
<dbReference type="PANTHER" id="PTHR11566">
    <property type="entry name" value="DYNAMIN"/>
    <property type="match status" value="1"/>
</dbReference>
<keyword evidence="1" id="KW-0547">Nucleotide-binding</keyword>
<evidence type="ECO:0000259" key="5">
    <source>
        <dbReference type="PROSITE" id="PS51388"/>
    </source>
</evidence>
<dbReference type="EMBL" id="JAHUZN010000005">
    <property type="protein sequence ID" value="KAG8495296.1"/>
    <property type="molecule type" value="Genomic_DNA"/>
</dbReference>
<dbReference type="Gene3D" id="1.20.120.1240">
    <property type="entry name" value="Dynamin, middle domain"/>
    <property type="match status" value="1"/>
</dbReference>
<dbReference type="SUPFAM" id="SSF52540">
    <property type="entry name" value="P-loop containing nucleoside triphosphate hydrolases"/>
    <property type="match status" value="1"/>
</dbReference>
<dbReference type="GO" id="GO:0005874">
    <property type="term" value="C:microtubule"/>
    <property type="evidence" value="ECO:0007669"/>
    <property type="project" value="TreeGrafter"/>
</dbReference>
<dbReference type="SMART" id="SM00053">
    <property type="entry name" value="DYNc"/>
    <property type="match status" value="1"/>
</dbReference>
<feature type="domain" description="GED" evidence="5">
    <location>
        <begin position="627"/>
        <end position="718"/>
    </location>
</feature>
<evidence type="ECO:0000256" key="1">
    <source>
        <dbReference type="ARBA" id="ARBA00022741"/>
    </source>
</evidence>
<feature type="region of interest" description="Disordered" evidence="4">
    <location>
        <begin position="540"/>
        <end position="563"/>
    </location>
</feature>
<dbReference type="InterPro" id="IPR027417">
    <property type="entry name" value="P-loop_NTPase"/>
</dbReference>
<feature type="compositionally biased region" description="Polar residues" evidence="4">
    <location>
        <begin position="540"/>
        <end position="556"/>
    </location>
</feature>
<dbReference type="Gene3D" id="3.40.50.300">
    <property type="entry name" value="P-loop containing nucleotide triphosphate hydrolases"/>
    <property type="match status" value="1"/>
</dbReference>
<dbReference type="FunFam" id="3.40.50.300:FF:001027">
    <property type="entry name" value="dynamin-related protein 3A"/>
    <property type="match status" value="1"/>
</dbReference>
<reference evidence="7 8" key="1">
    <citation type="journal article" date="2021" name="bioRxiv">
        <title>The Gossypium anomalum genome as a resource for cotton improvement and evolutionary analysis of hybrid incompatibility.</title>
        <authorList>
            <person name="Grover C.E."/>
            <person name="Yuan D."/>
            <person name="Arick M.A."/>
            <person name="Miller E.R."/>
            <person name="Hu G."/>
            <person name="Peterson D.G."/>
            <person name="Wendel J.F."/>
            <person name="Udall J.A."/>
        </authorList>
    </citation>
    <scope>NUCLEOTIDE SEQUENCE [LARGE SCALE GENOMIC DNA]</scope>
    <source>
        <strain evidence="7">JFW-Udall</strain>
        <tissue evidence="7">Leaf</tissue>
    </source>
</reference>
<dbReference type="PANTHER" id="PTHR11566:SF84">
    <property type="entry name" value="DYNAMIN-RELATED PROTEIN 3A-LIKE"/>
    <property type="match status" value="1"/>
</dbReference>
<dbReference type="InterPro" id="IPR020850">
    <property type="entry name" value="GED_dom"/>
</dbReference>
<dbReference type="InterPro" id="IPR001401">
    <property type="entry name" value="Dynamin_GTPase"/>
</dbReference>